<feature type="signal peptide" evidence="2">
    <location>
        <begin position="1"/>
        <end position="18"/>
    </location>
</feature>
<evidence type="ECO:0000313" key="3">
    <source>
        <dbReference type="EMBL" id="SCV67164.1"/>
    </source>
</evidence>
<dbReference type="SUPFAM" id="SSF53254">
    <property type="entry name" value="Phosphoglycerate mutase-like"/>
    <property type="match status" value="1"/>
</dbReference>
<keyword evidence="2" id="KW-0732">Signal</keyword>
<reference evidence="4" key="1">
    <citation type="submission" date="2016-09" db="EMBL/GenBank/DDBJ databases">
        <authorList>
            <person name="Jeantristanb JTB J.-T."/>
            <person name="Ricardo R."/>
        </authorList>
    </citation>
    <scope>NUCLEOTIDE SEQUENCE [LARGE SCALE GENOMIC DNA]</scope>
</reference>
<keyword evidence="4" id="KW-1185">Reference proteome</keyword>
<feature type="compositionally biased region" description="Basic and acidic residues" evidence="1">
    <location>
        <begin position="220"/>
        <end position="235"/>
    </location>
</feature>
<dbReference type="InterPro" id="IPR029033">
    <property type="entry name" value="His_PPase_superfam"/>
</dbReference>
<dbReference type="EMBL" id="FMSP01000001">
    <property type="protein sequence ID" value="SCV67164.1"/>
    <property type="molecule type" value="Genomic_DNA"/>
</dbReference>
<evidence type="ECO:0000256" key="2">
    <source>
        <dbReference type="SAM" id="SignalP"/>
    </source>
</evidence>
<accession>A0A238F5R3</accession>
<gene>
    <name evidence="3" type="ORF">BQ2448_5810</name>
</gene>
<dbReference type="STRING" id="269621.A0A238F5R3"/>
<dbReference type="AlphaFoldDB" id="A0A238F5R3"/>
<organism evidence="3 4">
    <name type="scientific">Microbotryum intermedium</name>
    <dbReference type="NCBI Taxonomy" id="269621"/>
    <lineage>
        <taxon>Eukaryota</taxon>
        <taxon>Fungi</taxon>
        <taxon>Dikarya</taxon>
        <taxon>Basidiomycota</taxon>
        <taxon>Pucciniomycotina</taxon>
        <taxon>Microbotryomycetes</taxon>
        <taxon>Microbotryales</taxon>
        <taxon>Microbotryaceae</taxon>
        <taxon>Microbotryum</taxon>
    </lineage>
</organism>
<dbReference type="Proteomes" id="UP000198372">
    <property type="component" value="Unassembled WGS sequence"/>
</dbReference>
<dbReference type="Gene3D" id="3.40.50.1240">
    <property type="entry name" value="Phosphoglycerate mutase-like"/>
    <property type="match status" value="1"/>
</dbReference>
<sequence>MRGVIPFVVLIWASLSRALTIDPFSAVDVKKDKLELELALHDTRHRPTFPNRILLIRHGEKPDHNKEGLSEKGRRRAQCLRKVFGRRSSYNIGLIIAQSYNPYTGTRKRPYDTVLPVAKDLRLPVITDCPMPPNSQRDDPDCVVNIVRQFAKHSRQDVLICWKHSFLRDLAEAFGSQARLEYPDNRFDIMWIVKHRKIVSKRSEKCCGLDVTHRNDPDLAIEDEHLRNDTGRDMDEGTNDEDDFESMRSSLLSMVDHDEAQQIPFDDIDEATYPAFEA</sequence>
<dbReference type="OrthoDB" id="425925at2759"/>
<name>A0A238F5R3_9BASI</name>
<evidence type="ECO:0000256" key="1">
    <source>
        <dbReference type="SAM" id="MobiDB-lite"/>
    </source>
</evidence>
<feature type="region of interest" description="Disordered" evidence="1">
    <location>
        <begin position="220"/>
        <end position="244"/>
    </location>
</feature>
<feature type="chain" id="PRO_5012556900" evidence="2">
    <location>
        <begin position="19"/>
        <end position="278"/>
    </location>
</feature>
<evidence type="ECO:0000313" key="4">
    <source>
        <dbReference type="Proteomes" id="UP000198372"/>
    </source>
</evidence>
<protein>
    <submittedName>
        <fullName evidence="3">BQ2448_5810 protein</fullName>
    </submittedName>
</protein>
<proteinExistence type="predicted"/>